<protein>
    <recommendedName>
        <fullName evidence="3">AP2 domain protein</fullName>
    </recommendedName>
</protein>
<dbReference type="GO" id="GO:0003700">
    <property type="term" value="F:DNA-binding transcription factor activity"/>
    <property type="evidence" value="ECO:0007669"/>
    <property type="project" value="InterPro"/>
</dbReference>
<sequence>MKAIDRIGEKYGKLNIIGVKYSEKEKRNLAICECECGNIKIIDIRNLTSGRTKSCGCLHKENTARASIKHGMYKSRLNKEYRGIKQRCYNSNNTRYKYYGGRGISVCDEWLGENGFINFMNWSLKNGYSDELTIDRIDVNKNYEPSNCRWISMKKQARNRRIKENNKSGYTGVQQRGKRWRAFITTNYKTIHLGTFDTIEEAIKARKNAEIKYWKEKS</sequence>
<dbReference type="Gene3D" id="3.30.730.10">
    <property type="entry name" value="AP2/ERF domain"/>
    <property type="match status" value="1"/>
</dbReference>
<dbReference type="SUPFAM" id="SSF54171">
    <property type="entry name" value="DNA-binding domain"/>
    <property type="match status" value="1"/>
</dbReference>
<gene>
    <name evidence="1" type="ORF">AC3_1807</name>
</gene>
<reference evidence="1 2" key="1">
    <citation type="submission" date="2007-07" db="EMBL/GenBank/DDBJ databases">
        <title>Annotation of Clostridium perfringens E str. JGS1987.</title>
        <authorList>
            <person name="Paulsen I."/>
            <person name="Sebastian Y."/>
        </authorList>
    </citation>
    <scope>NUCLEOTIDE SEQUENCE [LARGE SCALE GENOMIC DNA]</scope>
    <source>
        <strain evidence="2">E str. JGS1987</strain>
    </source>
</reference>
<dbReference type="EMBL" id="ABDW01000031">
    <property type="protein sequence ID" value="EDT13998.1"/>
    <property type="molecule type" value="Genomic_DNA"/>
</dbReference>
<evidence type="ECO:0000313" key="1">
    <source>
        <dbReference type="EMBL" id="EDT13998.1"/>
    </source>
</evidence>
<dbReference type="GO" id="GO:0003677">
    <property type="term" value="F:DNA binding"/>
    <property type="evidence" value="ECO:0007669"/>
    <property type="project" value="InterPro"/>
</dbReference>
<dbReference type="Proteomes" id="UP000005337">
    <property type="component" value="Unassembled WGS sequence"/>
</dbReference>
<comment type="caution">
    <text evidence="1">The sequence shown here is derived from an EMBL/GenBank/DDBJ whole genome shotgun (WGS) entry which is preliminary data.</text>
</comment>
<dbReference type="AlphaFoldDB" id="B1BWD4"/>
<evidence type="ECO:0000313" key="2">
    <source>
        <dbReference type="Proteomes" id="UP000005337"/>
    </source>
</evidence>
<organism evidence="1 2">
    <name type="scientific">Clostridium perfringens E str. JGS1987</name>
    <dbReference type="NCBI Taxonomy" id="451755"/>
    <lineage>
        <taxon>Bacteria</taxon>
        <taxon>Bacillati</taxon>
        <taxon>Bacillota</taxon>
        <taxon>Clostridia</taxon>
        <taxon>Eubacteriales</taxon>
        <taxon>Clostridiaceae</taxon>
        <taxon>Clostridium</taxon>
    </lineage>
</organism>
<dbReference type="InterPro" id="IPR036955">
    <property type="entry name" value="AP2/ERF_dom_sf"/>
</dbReference>
<dbReference type="InterPro" id="IPR016177">
    <property type="entry name" value="DNA-bd_dom_sf"/>
</dbReference>
<accession>B1BWD4</accession>
<name>B1BWD4_CLOPF</name>
<evidence type="ECO:0008006" key="3">
    <source>
        <dbReference type="Google" id="ProtNLM"/>
    </source>
</evidence>
<dbReference type="RefSeq" id="WP_003465487.1">
    <property type="nucleotide sequence ID" value="NZ_ABDW01000031.1"/>
</dbReference>
<proteinExistence type="predicted"/>